<keyword evidence="1" id="KW-0227">DNA damage</keyword>
<dbReference type="Pfam" id="PF00817">
    <property type="entry name" value="IMS"/>
    <property type="match status" value="1"/>
</dbReference>
<dbReference type="Gene3D" id="3.40.1170.60">
    <property type="match status" value="1"/>
</dbReference>
<dbReference type="InterPro" id="IPR043502">
    <property type="entry name" value="DNA/RNA_pol_sf"/>
</dbReference>
<dbReference type="PANTHER" id="PTHR35369">
    <property type="entry name" value="BLR3025 PROTEIN-RELATED"/>
    <property type="match status" value="1"/>
</dbReference>
<feature type="domain" description="UmuC" evidence="2">
    <location>
        <begin position="20"/>
        <end position="142"/>
    </location>
</feature>
<evidence type="ECO:0000313" key="4">
    <source>
        <dbReference type="Proteomes" id="UP001592531"/>
    </source>
</evidence>
<dbReference type="InterPro" id="IPR050356">
    <property type="entry name" value="SulA_CellDiv_inhibitor"/>
</dbReference>
<reference evidence="3 4" key="1">
    <citation type="submission" date="2024-09" db="EMBL/GenBank/DDBJ databases">
        <authorList>
            <person name="Lee S.D."/>
        </authorList>
    </citation>
    <scope>NUCLEOTIDE SEQUENCE [LARGE SCALE GENOMIC DNA]</scope>
    <source>
        <strain evidence="3 4">N8-3</strain>
    </source>
</reference>
<accession>A0ABV6VPY7</accession>
<comment type="caution">
    <text evidence="3">The sequence shown here is derived from an EMBL/GenBank/DDBJ whole genome shotgun (WGS) entry which is preliminary data.</text>
</comment>
<organism evidence="3 4">
    <name type="scientific">Streptacidiphilus cavernicola</name>
    <dbReference type="NCBI Taxonomy" id="3342716"/>
    <lineage>
        <taxon>Bacteria</taxon>
        <taxon>Bacillati</taxon>
        <taxon>Actinomycetota</taxon>
        <taxon>Actinomycetes</taxon>
        <taxon>Kitasatosporales</taxon>
        <taxon>Streptomycetaceae</taxon>
        <taxon>Streptacidiphilus</taxon>
    </lineage>
</organism>
<name>A0ABV6VPY7_9ACTN</name>
<protein>
    <submittedName>
        <fullName evidence="3">DNA polymerase Y family protein</fullName>
    </submittedName>
</protein>
<sequence>MILCCWVPDWPVLSVGRPAEVPVAVVAGGLVVACSASARARGVRRRMRVRVAQSRCSDLLLVDRDVEREVRLFEPVVRRLERDAVPQLEVLRPGLVAMGARGPARYWGGLPQAAERLVQVVAEVGYPAQVGAAETLFAAALAVRRPSGVLVPAGATASFLSPFPVTVLGRGTLTDLLMQVGIATLGDLAALPASRIQARFGSQGVSAQCTALGLEVRPISARGTEEHQVAVEFEEPETRVDALVFGALGLADRLHGQLEASGLVCARVEVRVDLADQRSLTRLWRHEGRLSALALAERVRGQVRAWAEGGDLDTATPAAGVTALVLRPAGLSAAIGTQTALFGGQSSPVELERAAARVQALLGHHAVVRQQVGGGRGPGERVTRIPFGDVPARRLPEGPWPGRLPAPHPATVFETPLAAQLLDAAGRSVRVSGRVVLSAPPIRLGVQGFEGAVVTGWAGPWPVLEGWWDRDTTRRVARVQVTTAAGRAWLVLVQDGRWWAEAHYG</sequence>
<proteinExistence type="predicted"/>
<dbReference type="InterPro" id="IPR001126">
    <property type="entry name" value="UmuC"/>
</dbReference>
<keyword evidence="4" id="KW-1185">Reference proteome</keyword>
<evidence type="ECO:0000259" key="2">
    <source>
        <dbReference type="Pfam" id="PF00817"/>
    </source>
</evidence>
<dbReference type="SUPFAM" id="SSF56672">
    <property type="entry name" value="DNA/RNA polymerases"/>
    <property type="match status" value="1"/>
</dbReference>
<evidence type="ECO:0000256" key="1">
    <source>
        <dbReference type="ARBA" id="ARBA00022763"/>
    </source>
</evidence>
<dbReference type="Proteomes" id="UP001592531">
    <property type="component" value="Unassembled WGS sequence"/>
</dbReference>
<dbReference type="RefSeq" id="WP_380532131.1">
    <property type="nucleotide sequence ID" value="NZ_JBHFAB010000002.1"/>
</dbReference>
<gene>
    <name evidence="3" type="ORF">ACEZDE_03970</name>
</gene>
<dbReference type="PANTHER" id="PTHR35369:SF2">
    <property type="entry name" value="BLR3025 PROTEIN"/>
    <property type="match status" value="1"/>
</dbReference>
<dbReference type="EMBL" id="JBHFAB010000002">
    <property type="protein sequence ID" value="MFC1415805.1"/>
    <property type="molecule type" value="Genomic_DNA"/>
</dbReference>
<evidence type="ECO:0000313" key="3">
    <source>
        <dbReference type="EMBL" id="MFC1415805.1"/>
    </source>
</evidence>